<keyword evidence="2" id="KW-0813">Transport</keyword>
<dbReference type="EMBL" id="DS999411">
    <property type="protein sequence ID" value="EED35709.1"/>
    <property type="molecule type" value="Genomic_DNA"/>
</dbReference>
<dbReference type="GO" id="GO:0019646">
    <property type="term" value="P:aerobic electron transport chain"/>
    <property type="evidence" value="ECO:0007669"/>
    <property type="project" value="InterPro"/>
</dbReference>
<dbReference type="GO" id="GO:0046872">
    <property type="term" value="F:metal ion binding"/>
    <property type="evidence" value="ECO:0007669"/>
    <property type="project" value="UniProtKB-KW"/>
</dbReference>
<dbReference type="NCBIfam" id="TIGR01409">
    <property type="entry name" value="TAT_signal_seq"/>
    <property type="match status" value="1"/>
</dbReference>
<feature type="chain" id="PRO_5002876489" evidence="9">
    <location>
        <begin position="29"/>
        <end position="104"/>
    </location>
</feature>
<dbReference type="SUPFAM" id="SSF57652">
    <property type="entry name" value="HIPIP (high potential iron protein)"/>
    <property type="match status" value="1"/>
</dbReference>
<evidence type="ECO:0000256" key="7">
    <source>
        <dbReference type="ARBA" id="ARBA00023004"/>
    </source>
</evidence>
<gene>
    <name evidence="11" type="ORF">NOR51B_1656</name>
</gene>
<dbReference type="AlphaFoldDB" id="B8KTE5"/>
<keyword evidence="5 9" id="KW-0732">Signal</keyword>
<sequence>MKNVNRRKFLQSSAVAGAGLLIARFSHAQEVVSEDEGIAVAMGYKADHTAVDTAKWSKKAGADGAQQQCTSCSLYEEIDDEFGLCPLFAGKRVHASGWCNGWVA</sequence>
<dbReference type="InterPro" id="IPR000170">
    <property type="entry name" value="High_potential_FeS_prot"/>
</dbReference>
<feature type="signal peptide" evidence="9">
    <location>
        <begin position="1"/>
        <end position="28"/>
    </location>
</feature>
<evidence type="ECO:0000313" key="12">
    <source>
        <dbReference type="Proteomes" id="UP000004699"/>
    </source>
</evidence>
<evidence type="ECO:0000313" key="11">
    <source>
        <dbReference type="EMBL" id="EED35709.1"/>
    </source>
</evidence>
<evidence type="ECO:0000256" key="2">
    <source>
        <dbReference type="ARBA" id="ARBA00022448"/>
    </source>
</evidence>
<comment type="function">
    <text evidence="1">Specific class of high-redox-potential 4Fe-4S ferredoxins. Functions in anaerobic electron transport in most purple and in some other photosynthetic bacteria and in at least one genus (Paracoccus) of halophilic, denitrifying bacteria.</text>
</comment>
<dbReference type="Proteomes" id="UP000004699">
    <property type="component" value="Unassembled WGS sequence"/>
</dbReference>
<dbReference type="InterPro" id="IPR019546">
    <property type="entry name" value="TAT_signal_bac_arc"/>
</dbReference>
<evidence type="ECO:0000256" key="8">
    <source>
        <dbReference type="ARBA" id="ARBA00023014"/>
    </source>
</evidence>
<evidence type="ECO:0000256" key="4">
    <source>
        <dbReference type="ARBA" id="ARBA00022723"/>
    </source>
</evidence>
<dbReference type="GO" id="GO:0051539">
    <property type="term" value="F:4 iron, 4 sulfur cluster binding"/>
    <property type="evidence" value="ECO:0007669"/>
    <property type="project" value="UniProtKB-KW"/>
</dbReference>
<reference evidence="12" key="1">
    <citation type="journal article" date="2013" name="BMC Microbiol.">
        <title>Taxonomy and evolution of bacteriochlorophyll a-containing members of the OM60/NOR5 clade of marine gammaproteobacteria: description of Luminiphilus syltensis gen. nov., sp. nov., reclassification of Haliea rubra as Pseudohaliea rubra gen. nov., comb. nov., and emendation of Chromatocurvus halotolerans.</title>
        <authorList>
            <person name="Spring S."/>
            <person name="Riedel T."/>
            <person name="Sproer C."/>
            <person name="Yan S."/>
            <person name="Harder J."/>
            <person name="Fuchs B.M."/>
        </authorList>
    </citation>
    <scope>NUCLEOTIDE SEQUENCE [LARGE SCALE GENOMIC DNA]</scope>
    <source>
        <strain evidence="12">NOR51-B</strain>
    </source>
</reference>
<keyword evidence="3" id="KW-0004">4Fe-4S</keyword>
<evidence type="ECO:0000256" key="9">
    <source>
        <dbReference type="SAM" id="SignalP"/>
    </source>
</evidence>
<evidence type="ECO:0000256" key="6">
    <source>
        <dbReference type="ARBA" id="ARBA00022982"/>
    </source>
</evidence>
<dbReference type="eggNOG" id="ENOG50330XW">
    <property type="taxonomic scope" value="Bacteria"/>
</dbReference>
<dbReference type="InterPro" id="IPR006311">
    <property type="entry name" value="TAT_signal"/>
</dbReference>
<dbReference type="Gene3D" id="4.10.490.10">
    <property type="entry name" value="High potential iron-sulphur protein"/>
    <property type="match status" value="1"/>
</dbReference>
<evidence type="ECO:0000259" key="10">
    <source>
        <dbReference type="PROSITE" id="PS51373"/>
    </source>
</evidence>
<dbReference type="PROSITE" id="PS51318">
    <property type="entry name" value="TAT"/>
    <property type="match status" value="1"/>
</dbReference>
<proteinExistence type="predicted"/>
<evidence type="ECO:0000256" key="1">
    <source>
        <dbReference type="ARBA" id="ARBA00002137"/>
    </source>
</evidence>
<keyword evidence="8" id="KW-0411">Iron-sulfur</keyword>
<dbReference type="STRING" id="565045.NOR51B_1656"/>
<keyword evidence="7" id="KW-0408">Iron</keyword>
<feature type="domain" description="High potential iron-sulfur proteins family profile" evidence="10">
    <location>
        <begin position="26"/>
        <end position="104"/>
    </location>
</feature>
<dbReference type="InterPro" id="IPR036369">
    <property type="entry name" value="HIPIP_sf"/>
</dbReference>
<dbReference type="Pfam" id="PF01355">
    <property type="entry name" value="HIPIP"/>
    <property type="match status" value="1"/>
</dbReference>
<protein>
    <submittedName>
        <fullName evidence="11">High potential iron-sulfur protein</fullName>
    </submittedName>
</protein>
<name>B8KTE5_9GAMM</name>
<dbReference type="PROSITE" id="PS51373">
    <property type="entry name" value="HIPIP"/>
    <property type="match status" value="1"/>
</dbReference>
<keyword evidence="4" id="KW-0479">Metal-binding</keyword>
<dbReference type="HOGENOM" id="CLU_147871_0_0_6"/>
<dbReference type="GO" id="GO:0009055">
    <property type="term" value="F:electron transfer activity"/>
    <property type="evidence" value="ECO:0007669"/>
    <property type="project" value="InterPro"/>
</dbReference>
<evidence type="ECO:0000256" key="5">
    <source>
        <dbReference type="ARBA" id="ARBA00022729"/>
    </source>
</evidence>
<dbReference type="RefSeq" id="WP_009020455.1">
    <property type="nucleotide sequence ID" value="NZ_DS999411.1"/>
</dbReference>
<keyword evidence="12" id="KW-1185">Reference proteome</keyword>
<dbReference type="OrthoDB" id="5298540at2"/>
<evidence type="ECO:0000256" key="3">
    <source>
        <dbReference type="ARBA" id="ARBA00022485"/>
    </source>
</evidence>
<accession>B8KTE5</accession>
<keyword evidence="6" id="KW-0249">Electron transport</keyword>
<organism evidence="11 12">
    <name type="scientific">Luminiphilus syltensis NOR5-1B</name>
    <dbReference type="NCBI Taxonomy" id="565045"/>
    <lineage>
        <taxon>Bacteria</taxon>
        <taxon>Pseudomonadati</taxon>
        <taxon>Pseudomonadota</taxon>
        <taxon>Gammaproteobacteria</taxon>
        <taxon>Cellvibrionales</taxon>
        <taxon>Halieaceae</taxon>
        <taxon>Luminiphilus</taxon>
    </lineage>
</organism>